<proteinExistence type="inferred from homology"/>
<comment type="caution">
    <text evidence="9">Lacks conserved residue(s) required for the propagation of feature annotation.</text>
</comment>
<dbReference type="SMART" id="SM00747">
    <property type="entry name" value="CFEM"/>
    <property type="match status" value="1"/>
</dbReference>
<evidence type="ECO:0000259" key="11">
    <source>
        <dbReference type="PROSITE" id="PS52012"/>
    </source>
</evidence>
<dbReference type="PROSITE" id="PS52012">
    <property type="entry name" value="CFEM"/>
    <property type="match status" value="1"/>
</dbReference>
<dbReference type="EMBL" id="MU005598">
    <property type="protein sequence ID" value="KAF2680116.1"/>
    <property type="molecule type" value="Genomic_DNA"/>
</dbReference>
<feature type="signal peptide" evidence="10">
    <location>
        <begin position="1"/>
        <end position="16"/>
    </location>
</feature>
<dbReference type="AlphaFoldDB" id="A0A6G1IPE6"/>
<evidence type="ECO:0000256" key="7">
    <source>
        <dbReference type="ARBA" id="ARBA00023157"/>
    </source>
</evidence>
<dbReference type="InterPro" id="IPR008427">
    <property type="entry name" value="Extracellular_membr_CFEM_dom"/>
</dbReference>
<dbReference type="GO" id="GO:0005576">
    <property type="term" value="C:extracellular region"/>
    <property type="evidence" value="ECO:0007669"/>
    <property type="project" value="UniProtKB-SubCell"/>
</dbReference>
<evidence type="ECO:0000256" key="4">
    <source>
        <dbReference type="ARBA" id="ARBA00022525"/>
    </source>
</evidence>
<dbReference type="Pfam" id="PF05730">
    <property type="entry name" value="CFEM"/>
    <property type="match status" value="1"/>
</dbReference>
<comment type="subcellular location">
    <subcellularLocation>
        <location evidence="1">Membrane</location>
        <topology evidence="1">Lipid-anchor</topology>
        <topology evidence="1">GPI-anchor</topology>
    </subcellularLocation>
    <subcellularLocation>
        <location evidence="2">Secreted</location>
    </subcellularLocation>
</comment>
<evidence type="ECO:0000313" key="13">
    <source>
        <dbReference type="Proteomes" id="UP000799291"/>
    </source>
</evidence>
<keyword evidence="4" id="KW-0964">Secreted</keyword>
<evidence type="ECO:0000256" key="9">
    <source>
        <dbReference type="PROSITE-ProRule" id="PRU01356"/>
    </source>
</evidence>
<evidence type="ECO:0000313" key="12">
    <source>
        <dbReference type="EMBL" id="KAF2680116.1"/>
    </source>
</evidence>
<evidence type="ECO:0000256" key="10">
    <source>
        <dbReference type="SAM" id="SignalP"/>
    </source>
</evidence>
<comment type="similarity">
    <text evidence="3">Belongs to the RBT5 family.</text>
</comment>
<name>A0A6G1IPE6_9PLEO</name>
<keyword evidence="5" id="KW-0325">Glycoprotein</keyword>
<sequence>MRFTSIIALFAAGAVAVDISGAPACAQTCLTDNQGVSACDPDATEYTCFCADTNYYNAVQSCVLAGCSFGDAIATLNWYNTVCA</sequence>
<evidence type="ECO:0000256" key="2">
    <source>
        <dbReference type="ARBA" id="ARBA00004613"/>
    </source>
</evidence>
<dbReference type="OrthoDB" id="3767534at2759"/>
<feature type="domain" description="CFEM" evidence="11">
    <location>
        <begin position="1"/>
        <end position="84"/>
    </location>
</feature>
<accession>A0A6G1IPE6</accession>
<keyword evidence="5" id="KW-0472">Membrane</keyword>
<evidence type="ECO:0000256" key="8">
    <source>
        <dbReference type="ARBA" id="ARBA00023288"/>
    </source>
</evidence>
<gene>
    <name evidence="12" type="ORF">K458DRAFT_393091</name>
</gene>
<dbReference type="GO" id="GO:0098552">
    <property type="term" value="C:side of membrane"/>
    <property type="evidence" value="ECO:0007669"/>
    <property type="project" value="UniProtKB-KW"/>
</dbReference>
<evidence type="ECO:0000256" key="6">
    <source>
        <dbReference type="ARBA" id="ARBA00022729"/>
    </source>
</evidence>
<keyword evidence="5" id="KW-0336">GPI-anchor</keyword>
<evidence type="ECO:0000256" key="3">
    <source>
        <dbReference type="ARBA" id="ARBA00010031"/>
    </source>
</evidence>
<evidence type="ECO:0000256" key="1">
    <source>
        <dbReference type="ARBA" id="ARBA00004589"/>
    </source>
</evidence>
<keyword evidence="13" id="KW-1185">Reference proteome</keyword>
<keyword evidence="8" id="KW-0449">Lipoprotein</keyword>
<feature type="disulfide bond" evidence="9">
    <location>
        <begin position="50"/>
        <end position="83"/>
    </location>
</feature>
<organism evidence="12 13">
    <name type="scientific">Lentithecium fluviatile CBS 122367</name>
    <dbReference type="NCBI Taxonomy" id="1168545"/>
    <lineage>
        <taxon>Eukaryota</taxon>
        <taxon>Fungi</taxon>
        <taxon>Dikarya</taxon>
        <taxon>Ascomycota</taxon>
        <taxon>Pezizomycotina</taxon>
        <taxon>Dothideomycetes</taxon>
        <taxon>Pleosporomycetidae</taxon>
        <taxon>Pleosporales</taxon>
        <taxon>Massarineae</taxon>
        <taxon>Lentitheciaceae</taxon>
        <taxon>Lentithecium</taxon>
    </lineage>
</organism>
<protein>
    <recommendedName>
        <fullName evidence="11">CFEM domain-containing protein</fullName>
    </recommendedName>
</protein>
<keyword evidence="6 10" id="KW-0732">Signal</keyword>
<keyword evidence="7 9" id="KW-1015">Disulfide bond</keyword>
<reference evidence="12" key="1">
    <citation type="journal article" date="2020" name="Stud. Mycol.">
        <title>101 Dothideomycetes genomes: a test case for predicting lifestyles and emergence of pathogens.</title>
        <authorList>
            <person name="Haridas S."/>
            <person name="Albert R."/>
            <person name="Binder M."/>
            <person name="Bloem J."/>
            <person name="Labutti K."/>
            <person name="Salamov A."/>
            <person name="Andreopoulos B."/>
            <person name="Baker S."/>
            <person name="Barry K."/>
            <person name="Bills G."/>
            <person name="Bluhm B."/>
            <person name="Cannon C."/>
            <person name="Castanera R."/>
            <person name="Culley D."/>
            <person name="Daum C."/>
            <person name="Ezra D."/>
            <person name="Gonzalez J."/>
            <person name="Henrissat B."/>
            <person name="Kuo A."/>
            <person name="Liang C."/>
            <person name="Lipzen A."/>
            <person name="Lutzoni F."/>
            <person name="Magnuson J."/>
            <person name="Mondo S."/>
            <person name="Nolan M."/>
            <person name="Ohm R."/>
            <person name="Pangilinan J."/>
            <person name="Park H.-J."/>
            <person name="Ramirez L."/>
            <person name="Alfaro M."/>
            <person name="Sun H."/>
            <person name="Tritt A."/>
            <person name="Yoshinaga Y."/>
            <person name="Zwiers L.-H."/>
            <person name="Turgeon B."/>
            <person name="Goodwin S."/>
            <person name="Spatafora J."/>
            <person name="Crous P."/>
            <person name="Grigoriev I."/>
        </authorList>
    </citation>
    <scope>NUCLEOTIDE SEQUENCE</scope>
    <source>
        <strain evidence="12">CBS 122367</strain>
    </source>
</reference>
<evidence type="ECO:0000256" key="5">
    <source>
        <dbReference type="ARBA" id="ARBA00022622"/>
    </source>
</evidence>
<feature type="chain" id="PRO_5026344055" description="CFEM domain-containing protein" evidence="10">
    <location>
        <begin position="17"/>
        <end position="84"/>
    </location>
</feature>
<dbReference type="Proteomes" id="UP000799291">
    <property type="component" value="Unassembled WGS sequence"/>
</dbReference>